<evidence type="ECO:0000256" key="6">
    <source>
        <dbReference type="ARBA" id="ARBA00022824"/>
    </source>
</evidence>
<comment type="catalytic activity">
    <reaction evidence="9">
        <text>Hydrolyzes the peptide bond -P2-(S-farnesyl or geranylgeranyl)C-P1'-P2'-P3'-COOH where P1' and P2' are amino acids with aliphatic sidechains and P3' is any C-terminal residue.</text>
        <dbReference type="EC" id="3.4.26.1"/>
    </reaction>
</comment>
<evidence type="ECO:0000256" key="2">
    <source>
        <dbReference type="ARBA" id="ARBA00006897"/>
    </source>
</evidence>
<dbReference type="InterPro" id="IPR003675">
    <property type="entry name" value="Rce1/LyrA-like_dom"/>
</dbReference>
<evidence type="ECO:0000313" key="15">
    <source>
        <dbReference type="Proteomes" id="UP001485043"/>
    </source>
</evidence>
<proteinExistence type="inferred from homology"/>
<evidence type="ECO:0000259" key="13">
    <source>
        <dbReference type="Pfam" id="PF02517"/>
    </source>
</evidence>
<sequence length="322" mass="35581">MSPSDSKSNDNLWDRILELADDPSAGLVWIAVIERGRKLAEQLPGLLALGPQHGSVMHALLALGLAACHVMVGFLGPLMMICLDTWPCISTFLNLRYPHNHRKATPHLPAPEISSKTAQPEQETARGDVATGTSRRRLQGRGLRRLNPGEIPWVSLRNYVFAPVAEEWCFRACMVPLLLDQGWSSQAAIIWSTLVFGAAHLHLLLEMLMHEGMDIRAAIIAVLFQFVYTSLFGAYAAYWLIHSGTVLAPIGAHVACNLLGMPDLPHMAHHPWRRLLVPATLLGIATFFWTLNTFASTGWFCAEPSQPCLQQMLAGLDRTCRP</sequence>
<name>A0AAW1TI31_9CHLO</name>
<accession>A0AAW1TI31</accession>
<evidence type="ECO:0000313" key="14">
    <source>
        <dbReference type="EMBL" id="KAK9868383.1"/>
    </source>
</evidence>
<dbReference type="GO" id="GO:0004222">
    <property type="term" value="F:metalloendopeptidase activity"/>
    <property type="evidence" value="ECO:0007669"/>
    <property type="project" value="InterPro"/>
</dbReference>
<comment type="similarity">
    <text evidence="2">Belongs to the peptidase U48 family.</text>
</comment>
<keyword evidence="3" id="KW-0645">Protease</keyword>
<feature type="transmembrane region" description="Helical" evidence="12">
    <location>
        <begin position="217"/>
        <end position="240"/>
    </location>
</feature>
<dbReference type="GO" id="GO:0005789">
    <property type="term" value="C:endoplasmic reticulum membrane"/>
    <property type="evidence" value="ECO:0007669"/>
    <property type="project" value="UniProtKB-SubCell"/>
</dbReference>
<dbReference type="AlphaFoldDB" id="A0AAW1TI31"/>
<keyword evidence="4 12" id="KW-0812">Transmembrane</keyword>
<keyword evidence="15" id="KW-1185">Reference proteome</keyword>
<keyword evidence="7 12" id="KW-1133">Transmembrane helix</keyword>
<reference evidence="14 15" key="1">
    <citation type="journal article" date="2024" name="Nat. Commun.">
        <title>Phylogenomics reveals the evolutionary origins of lichenization in chlorophyte algae.</title>
        <authorList>
            <person name="Puginier C."/>
            <person name="Libourel C."/>
            <person name="Otte J."/>
            <person name="Skaloud P."/>
            <person name="Haon M."/>
            <person name="Grisel S."/>
            <person name="Petersen M."/>
            <person name="Berrin J.G."/>
            <person name="Delaux P.M."/>
            <person name="Dal Grande F."/>
            <person name="Keller J."/>
        </authorList>
    </citation>
    <scope>NUCLEOTIDE SEQUENCE [LARGE SCALE GENOMIC DNA]</scope>
    <source>
        <strain evidence="14 15">SAG 2523</strain>
    </source>
</reference>
<keyword evidence="6" id="KW-0256">Endoplasmic reticulum</keyword>
<dbReference type="EC" id="3.4.26.1" evidence="10"/>
<organism evidence="14 15">
    <name type="scientific">Apatococcus fuscideae</name>
    <dbReference type="NCBI Taxonomy" id="2026836"/>
    <lineage>
        <taxon>Eukaryota</taxon>
        <taxon>Viridiplantae</taxon>
        <taxon>Chlorophyta</taxon>
        <taxon>core chlorophytes</taxon>
        <taxon>Trebouxiophyceae</taxon>
        <taxon>Chlorellales</taxon>
        <taxon>Chlorellaceae</taxon>
        <taxon>Apatococcus</taxon>
    </lineage>
</organism>
<dbReference type="GO" id="GO:0071586">
    <property type="term" value="P:CAAX-box protein processing"/>
    <property type="evidence" value="ECO:0007669"/>
    <property type="project" value="InterPro"/>
</dbReference>
<dbReference type="InterPro" id="IPR039731">
    <property type="entry name" value="Rce1"/>
</dbReference>
<comment type="subcellular location">
    <subcellularLocation>
        <location evidence="1">Endoplasmic reticulum membrane</location>
        <topology evidence="1">Multi-pass membrane protein</topology>
    </subcellularLocation>
</comment>
<evidence type="ECO:0000256" key="4">
    <source>
        <dbReference type="ARBA" id="ARBA00022692"/>
    </source>
</evidence>
<keyword evidence="5" id="KW-0378">Hydrolase</keyword>
<evidence type="ECO:0000256" key="10">
    <source>
        <dbReference type="ARBA" id="ARBA00049729"/>
    </source>
</evidence>
<feature type="domain" description="CAAX prenyl protease 2/Lysostaphin resistance protein A-like" evidence="13">
    <location>
        <begin position="151"/>
        <end position="259"/>
    </location>
</feature>
<feature type="transmembrane region" description="Helical" evidence="12">
    <location>
        <begin position="59"/>
        <end position="81"/>
    </location>
</feature>
<evidence type="ECO:0000256" key="3">
    <source>
        <dbReference type="ARBA" id="ARBA00022670"/>
    </source>
</evidence>
<evidence type="ECO:0000256" key="7">
    <source>
        <dbReference type="ARBA" id="ARBA00022989"/>
    </source>
</evidence>
<protein>
    <recommendedName>
        <fullName evidence="10">intramembrane prenyl-peptidase Rce1</fullName>
        <ecNumber evidence="10">3.4.26.1</ecNumber>
    </recommendedName>
</protein>
<dbReference type="PANTHER" id="PTHR13046">
    <property type="entry name" value="PROTEASE U48 CAAX PRENYL PROTEASE RCE1"/>
    <property type="match status" value="1"/>
</dbReference>
<feature type="transmembrane region" description="Helical" evidence="12">
    <location>
        <begin position="188"/>
        <end position="205"/>
    </location>
</feature>
<evidence type="ECO:0000256" key="11">
    <source>
        <dbReference type="SAM" id="MobiDB-lite"/>
    </source>
</evidence>
<evidence type="ECO:0000256" key="8">
    <source>
        <dbReference type="ARBA" id="ARBA00023136"/>
    </source>
</evidence>
<feature type="transmembrane region" description="Helical" evidence="12">
    <location>
        <begin position="276"/>
        <end position="300"/>
    </location>
</feature>
<feature type="region of interest" description="Disordered" evidence="11">
    <location>
        <begin position="106"/>
        <end position="136"/>
    </location>
</feature>
<evidence type="ECO:0000256" key="12">
    <source>
        <dbReference type="SAM" id="Phobius"/>
    </source>
</evidence>
<evidence type="ECO:0000256" key="5">
    <source>
        <dbReference type="ARBA" id="ARBA00022801"/>
    </source>
</evidence>
<dbReference type="PANTHER" id="PTHR13046:SF0">
    <property type="entry name" value="CAAX PRENYL PROTEASE 2"/>
    <property type="match status" value="1"/>
</dbReference>
<comment type="caution">
    <text evidence="14">The sequence shown here is derived from an EMBL/GenBank/DDBJ whole genome shotgun (WGS) entry which is preliminary data.</text>
</comment>
<dbReference type="Pfam" id="PF02517">
    <property type="entry name" value="Rce1-like"/>
    <property type="match status" value="1"/>
</dbReference>
<gene>
    <name evidence="14" type="ORF">WJX84_003999</name>
</gene>
<evidence type="ECO:0000256" key="9">
    <source>
        <dbReference type="ARBA" id="ARBA00047280"/>
    </source>
</evidence>
<evidence type="ECO:0000256" key="1">
    <source>
        <dbReference type="ARBA" id="ARBA00004477"/>
    </source>
</evidence>
<dbReference type="Proteomes" id="UP001485043">
    <property type="component" value="Unassembled WGS sequence"/>
</dbReference>
<dbReference type="EMBL" id="JALJOV010000031">
    <property type="protein sequence ID" value="KAK9868383.1"/>
    <property type="molecule type" value="Genomic_DNA"/>
</dbReference>
<keyword evidence="8 12" id="KW-0472">Membrane</keyword>